<evidence type="ECO:0000313" key="12">
    <source>
        <dbReference type="Proteomes" id="UP001177140"/>
    </source>
</evidence>
<evidence type="ECO:0000259" key="7">
    <source>
        <dbReference type="Pfam" id="PF00931"/>
    </source>
</evidence>
<dbReference type="InterPro" id="IPR036388">
    <property type="entry name" value="WH-like_DNA-bd_sf"/>
</dbReference>
<dbReference type="FunFam" id="3.40.50.300:FF:001091">
    <property type="entry name" value="Probable disease resistance protein At1g61300"/>
    <property type="match status" value="1"/>
</dbReference>
<keyword evidence="12" id="KW-1185">Reference proteome</keyword>
<dbReference type="PANTHER" id="PTHR36766">
    <property type="entry name" value="PLANT BROAD-SPECTRUM MILDEW RESISTANCE PROTEIN RPW8"/>
    <property type="match status" value="1"/>
</dbReference>
<dbReference type="SUPFAM" id="SSF52047">
    <property type="entry name" value="RNI-like"/>
    <property type="match status" value="1"/>
</dbReference>
<dbReference type="EMBL" id="JAJJMA010094511">
    <property type="protein sequence ID" value="MCL7029815.1"/>
    <property type="molecule type" value="Genomic_DNA"/>
</dbReference>
<dbReference type="InterPro" id="IPR058922">
    <property type="entry name" value="WHD_DRP"/>
</dbReference>
<feature type="domain" description="R13L1/DRL21-like LRR repeat region" evidence="10">
    <location>
        <begin position="705"/>
        <end position="842"/>
    </location>
</feature>
<dbReference type="InterPro" id="IPR042197">
    <property type="entry name" value="Apaf_helical"/>
</dbReference>
<dbReference type="AlphaFoldDB" id="A0AA41S6H5"/>
<evidence type="ECO:0000256" key="1">
    <source>
        <dbReference type="ARBA" id="ARBA00022614"/>
    </source>
</evidence>
<dbReference type="Pfam" id="PF00931">
    <property type="entry name" value="NB-ARC"/>
    <property type="match status" value="1"/>
</dbReference>
<dbReference type="GO" id="GO:0043531">
    <property type="term" value="F:ADP binding"/>
    <property type="evidence" value="ECO:0007669"/>
    <property type="project" value="InterPro"/>
</dbReference>
<dbReference type="FunFam" id="1.10.10.10:FF:000322">
    <property type="entry name" value="Probable disease resistance protein At1g63360"/>
    <property type="match status" value="1"/>
</dbReference>
<dbReference type="SUPFAM" id="SSF52058">
    <property type="entry name" value="L domain-like"/>
    <property type="match status" value="1"/>
</dbReference>
<keyword evidence="6" id="KW-0175">Coiled coil</keyword>
<dbReference type="InterPro" id="IPR041118">
    <property type="entry name" value="Rx_N"/>
</dbReference>
<keyword evidence="4" id="KW-0611">Plant defense</keyword>
<keyword evidence="3" id="KW-0547">Nucleotide-binding</keyword>
<dbReference type="GO" id="GO:0006952">
    <property type="term" value="P:defense response"/>
    <property type="evidence" value="ECO:0007669"/>
    <property type="project" value="UniProtKB-KW"/>
</dbReference>
<feature type="domain" description="Disease resistance protein winged helix" evidence="9">
    <location>
        <begin position="455"/>
        <end position="527"/>
    </location>
</feature>
<dbReference type="InterPro" id="IPR027417">
    <property type="entry name" value="P-loop_NTPase"/>
</dbReference>
<evidence type="ECO:0000259" key="9">
    <source>
        <dbReference type="Pfam" id="PF23559"/>
    </source>
</evidence>
<comment type="caution">
    <text evidence="11">The sequence shown here is derived from an EMBL/GenBank/DDBJ whole genome shotgun (WGS) entry which is preliminary data.</text>
</comment>
<dbReference type="Pfam" id="PF18052">
    <property type="entry name" value="Rx_N"/>
    <property type="match status" value="1"/>
</dbReference>
<dbReference type="InterPro" id="IPR002182">
    <property type="entry name" value="NB-ARC"/>
</dbReference>
<reference evidence="11" key="1">
    <citation type="submission" date="2022-03" db="EMBL/GenBank/DDBJ databases">
        <title>A functionally conserved STORR gene fusion in Papaver species that diverged 16.8 million years ago.</title>
        <authorList>
            <person name="Catania T."/>
        </authorList>
    </citation>
    <scope>NUCLEOTIDE SEQUENCE</scope>
    <source>
        <strain evidence="11">S-191538</strain>
    </source>
</reference>
<dbReference type="InterPro" id="IPR056789">
    <property type="entry name" value="LRR_R13L1-DRL21"/>
</dbReference>
<dbReference type="Gene3D" id="3.80.10.10">
    <property type="entry name" value="Ribonuclease Inhibitor"/>
    <property type="match status" value="4"/>
</dbReference>
<dbReference type="PRINTS" id="PR00364">
    <property type="entry name" value="DISEASERSIST"/>
</dbReference>
<name>A0AA41S6H5_PAPNU</name>
<evidence type="ECO:0000256" key="6">
    <source>
        <dbReference type="SAM" id="Coils"/>
    </source>
</evidence>
<evidence type="ECO:0000256" key="3">
    <source>
        <dbReference type="ARBA" id="ARBA00022741"/>
    </source>
</evidence>
<dbReference type="Pfam" id="PF23559">
    <property type="entry name" value="WHD_DRP"/>
    <property type="match status" value="1"/>
</dbReference>
<dbReference type="PANTHER" id="PTHR36766:SF40">
    <property type="entry name" value="DISEASE RESISTANCE PROTEIN RGA3"/>
    <property type="match status" value="1"/>
</dbReference>
<evidence type="ECO:0000259" key="10">
    <source>
        <dbReference type="Pfam" id="PF25019"/>
    </source>
</evidence>
<evidence type="ECO:0000259" key="8">
    <source>
        <dbReference type="Pfam" id="PF18052"/>
    </source>
</evidence>
<evidence type="ECO:0000256" key="5">
    <source>
        <dbReference type="ARBA" id="ARBA00022840"/>
    </source>
</evidence>
<keyword evidence="5" id="KW-0067">ATP-binding</keyword>
<dbReference type="GO" id="GO:0005524">
    <property type="term" value="F:ATP binding"/>
    <property type="evidence" value="ECO:0007669"/>
    <property type="project" value="UniProtKB-KW"/>
</dbReference>
<dbReference type="InterPro" id="IPR032675">
    <property type="entry name" value="LRR_dom_sf"/>
</dbReference>
<evidence type="ECO:0000256" key="4">
    <source>
        <dbReference type="ARBA" id="ARBA00022821"/>
    </source>
</evidence>
<dbReference type="Pfam" id="PF25019">
    <property type="entry name" value="LRR_R13L1-DRL21"/>
    <property type="match status" value="1"/>
</dbReference>
<keyword evidence="2" id="KW-0677">Repeat</keyword>
<protein>
    <submittedName>
        <fullName evidence="11">Uncharacterized protein</fullName>
    </submittedName>
</protein>
<sequence>MADALVSFLIKELVSVIKQEIEQEVRLVVGVEEEVKELKSTLETLQTVLKDAEHKQLMGKRKTRKWLNKLKIAAFEMEDVLDEWRTEIQRSQLETMAQAGDADGTRKEQVSSSLYSRITASKRTALRNDIASRIKDILETMDIIKTKSYDFKFITTKTSVEDSFTQDPVHSSPTINVEHDICGRDYDQQIILNELLGATKYQENEIISITGIAGIGKTTLAQLIFNHEKVRAHFQTHIWVSVSDPFDVVMVKKAIIREASINKPFDPQRWLALNTIPTDALALHALNTELVESIGDKKFLIVLDDVWTDDPDDWNHLKLFLADGAKGSRVLVTTQSESVASMAGPWEHQLNALSSHDSVSLLSRRAFRGAKKECEILKELSFEISLKCHGLPLALSLIGGYLNQKISEDHWRHILESEIWEFYVFHQQGLLNPAFLLSYDGLSAPLKNCFAYCALFQKDHKIAKHSLIRLWMAQGFLNSTNNETKEPELVGEEYFDELVDRSFFQYYSGVNDGDKVYYKMHDLTHQFVEFLTFDYHYTCCFDHSVYNEPDVCPSSFHGLIDLCDNIRTIRSTSNGAPQSFGSLPSDLIHHLRCVRVMELEDMGITRLPAEIDQLIHLRYLNLSQNENLDELPDSFCNLINLQTLNLSFCASLEKLPKEIGRLINLRNLDIEATSLEYLPKGIQGWKSLQTLSSFIVSCANEGCSMDELSYLNHLQGCIKIDGLGRLKSATEAGGSELHKKNQLSQVWLEFDTGEEISSEDELQEPDQQNSEAQGSLMESVLEALQPHQNLEVLTITNYLGFSFPSSISNVKALRSLVISSCPNCTELPVIGQLPFLEALKISYLQNLEHIGVEIYGDNRCATAAVAFPKLTVLNIESNPNLKVWEIMNPQVHVTEIMPYVTSITLMENRNIIALPALGTLPSLEYLTVWNLHKLTSINPEFYGIGCDTLSRGGRASSLKLFPRLLHLEIGEMPELEVMDMGVILGGGIGKGTDISVMPCLQLLRIGCCPKLKTMTFLSTALSSILNLSLHDLPNLEEFKFLDKEEEDSTLSLLPCLFDLELLNCDNLKSFPRHLPSLSRLSIQSCSSIHDLHLYIPISPNLTKLSLHIQPHFSLENIAHFKELESLCFSGLVHESLRFIPETLKTLRKLQFLTFENEDMCTEVGDWSILSHIPYICIGGEMIDPYQ</sequence>
<keyword evidence="1" id="KW-0433">Leucine-rich repeat</keyword>
<evidence type="ECO:0000313" key="11">
    <source>
        <dbReference type="EMBL" id="MCL7029815.1"/>
    </source>
</evidence>
<dbReference type="Gene3D" id="1.10.8.430">
    <property type="entry name" value="Helical domain of apoptotic protease-activating factors"/>
    <property type="match status" value="1"/>
</dbReference>
<feature type="coiled-coil region" evidence="6">
    <location>
        <begin position="21"/>
        <end position="55"/>
    </location>
</feature>
<gene>
    <name evidence="11" type="ORF">MKW94_019634</name>
</gene>
<evidence type="ECO:0000256" key="2">
    <source>
        <dbReference type="ARBA" id="ARBA00022737"/>
    </source>
</evidence>
<dbReference type="Proteomes" id="UP001177140">
    <property type="component" value="Unassembled WGS sequence"/>
</dbReference>
<dbReference type="Gene3D" id="1.20.5.4130">
    <property type="match status" value="1"/>
</dbReference>
<proteinExistence type="predicted"/>
<dbReference type="Gene3D" id="3.40.50.300">
    <property type="entry name" value="P-loop containing nucleotide triphosphate hydrolases"/>
    <property type="match status" value="1"/>
</dbReference>
<accession>A0AA41S6H5</accession>
<feature type="domain" description="NB-ARC" evidence="7">
    <location>
        <begin position="201"/>
        <end position="369"/>
    </location>
</feature>
<dbReference type="Gene3D" id="1.10.10.10">
    <property type="entry name" value="Winged helix-like DNA-binding domain superfamily/Winged helix DNA-binding domain"/>
    <property type="match status" value="1"/>
</dbReference>
<dbReference type="GO" id="GO:0051707">
    <property type="term" value="P:response to other organism"/>
    <property type="evidence" value="ECO:0007669"/>
    <property type="project" value="UniProtKB-ARBA"/>
</dbReference>
<feature type="domain" description="Disease resistance N-terminal" evidence="8">
    <location>
        <begin position="6"/>
        <end position="97"/>
    </location>
</feature>
<dbReference type="SUPFAM" id="SSF52540">
    <property type="entry name" value="P-loop containing nucleoside triphosphate hydrolases"/>
    <property type="match status" value="1"/>
</dbReference>
<organism evidence="11 12">
    <name type="scientific">Papaver nudicaule</name>
    <name type="common">Iceland poppy</name>
    <dbReference type="NCBI Taxonomy" id="74823"/>
    <lineage>
        <taxon>Eukaryota</taxon>
        <taxon>Viridiplantae</taxon>
        <taxon>Streptophyta</taxon>
        <taxon>Embryophyta</taxon>
        <taxon>Tracheophyta</taxon>
        <taxon>Spermatophyta</taxon>
        <taxon>Magnoliopsida</taxon>
        <taxon>Ranunculales</taxon>
        <taxon>Papaveraceae</taxon>
        <taxon>Papaveroideae</taxon>
        <taxon>Papaver</taxon>
    </lineage>
</organism>